<accession>A0ACB7RVA2</accession>
<organism evidence="1 2">
    <name type="scientific">Hyalomma asiaticum</name>
    <name type="common">Tick</name>
    <dbReference type="NCBI Taxonomy" id="266040"/>
    <lineage>
        <taxon>Eukaryota</taxon>
        <taxon>Metazoa</taxon>
        <taxon>Ecdysozoa</taxon>
        <taxon>Arthropoda</taxon>
        <taxon>Chelicerata</taxon>
        <taxon>Arachnida</taxon>
        <taxon>Acari</taxon>
        <taxon>Parasitiformes</taxon>
        <taxon>Ixodida</taxon>
        <taxon>Ixodoidea</taxon>
        <taxon>Ixodidae</taxon>
        <taxon>Hyalomminae</taxon>
        <taxon>Hyalomma</taxon>
    </lineage>
</organism>
<protein>
    <submittedName>
        <fullName evidence="1">Uncharacterized protein</fullName>
    </submittedName>
</protein>
<reference evidence="1" key="1">
    <citation type="submission" date="2020-05" db="EMBL/GenBank/DDBJ databases">
        <title>Large-scale comparative analyses of tick genomes elucidate their genetic diversity and vector capacities.</title>
        <authorList>
            <person name="Jia N."/>
            <person name="Wang J."/>
            <person name="Shi W."/>
            <person name="Du L."/>
            <person name="Sun Y."/>
            <person name="Zhan W."/>
            <person name="Jiang J."/>
            <person name="Wang Q."/>
            <person name="Zhang B."/>
            <person name="Ji P."/>
            <person name="Sakyi L.B."/>
            <person name="Cui X."/>
            <person name="Yuan T."/>
            <person name="Jiang B."/>
            <person name="Yang W."/>
            <person name="Lam T.T.-Y."/>
            <person name="Chang Q."/>
            <person name="Ding S."/>
            <person name="Wang X."/>
            <person name="Zhu J."/>
            <person name="Ruan X."/>
            <person name="Zhao L."/>
            <person name="Wei J."/>
            <person name="Que T."/>
            <person name="Du C."/>
            <person name="Cheng J."/>
            <person name="Dai P."/>
            <person name="Han X."/>
            <person name="Huang E."/>
            <person name="Gao Y."/>
            <person name="Liu J."/>
            <person name="Shao H."/>
            <person name="Ye R."/>
            <person name="Li L."/>
            <person name="Wei W."/>
            <person name="Wang X."/>
            <person name="Wang C."/>
            <person name="Yang T."/>
            <person name="Huo Q."/>
            <person name="Li W."/>
            <person name="Guo W."/>
            <person name="Chen H."/>
            <person name="Zhou L."/>
            <person name="Ni X."/>
            <person name="Tian J."/>
            <person name="Zhou Y."/>
            <person name="Sheng Y."/>
            <person name="Liu T."/>
            <person name="Pan Y."/>
            <person name="Xia L."/>
            <person name="Li J."/>
            <person name="Zhao F."/>
            <person name="Cao W."/>
        </authorList>
    </citation>
    <scope>NUCLEOTIDE SEQUENCE</scope>
    <source>
        <strain evidence="1">Hyas-2018</strain>
    </source>
</reference>
<proteinExistence type="predicted"/>
<name>A0ACB7RVA2_HYAAI</name>
<sequence>MCAASGPEPPLGTSKPEVRSPIQLGRAQFHETIKAYCRRPSKVSYKDYNFDQLPPRFLAADGLHPSFTGVALLAEMLKNALARGEIQAATG</sequence>
<gene>
    <name evidence="1" type="ORF">HPB50_014708</name>
</gene>
<evidence type="ECO:0000313" key="1">
    <source>
        <dbReference type="EMBL" id="KAH6926120.1"/>
    </source>
</evidence>
<dbReference type="EMBL" id="CM023487">
    <property type="protein sequence ID" value="KAH6926120.1"/>
    <property type="molecule type" value="Genomic_DNA"/>
</dbReference>
<comment type="caution">
    <text evidence="1">The sequence shown here is derived from an EMBL/GenBank/DDBJ whole genome shotgun (WGS) entry which is preliminary data.</text>
</comment>
<dbReference type="Proteomes" id="UP000821845">
    <property type="component" value="Chromosome 7"/>
</dbReference>
<keyword evidence="2" id="KW-1185">Reference proteome</keyword>
<evidence type="ECO:0000313" key="2">
    <source>
        <dbReference type="Proteomes" id="UP000821845"/>
    </source>
</evidence>